<comment type="caution">
    <text evidence="1">The sequence shown here is derived from an EMBL/GenBank/DDBJ whole genome shotgun (WGS) entry which is preliminary data.</text>
</comment>
<organism evidence="1 2">
    <name type="scientific">Salix dunnii</name>
    <dbReference type="NCBI Taxonomy" id="1413687"/>
    <lineage>
        <taxon>Eukaryota</taxon>
        <taxon>Viridiplantae</taxon>
        <taxon>Streptophyta</taxon>
        <taxon>Embryophyta</taxon>
        <taxon>Tracheophyta</taxon>
        <taxon>Spermatophyta</taxon>
        <taxon>Magnoliopsida</taxon>
        <taxon>eudicotyledons</taxon>
        <taxon>Gunneridae</taxon>
        <taxon>Pentapetalae</taxon>
        <taxon>rosids</taxon>
        <taxon>fabids</taxon>
        <taxon>Malpighiales</taxon>
        <taxon>Salicaceae</taxon>
        <taxon>Saliceae</taxon>
        <taxon>Salix</taxon>
    </lineage>
</organism>
<evidence type="ECO:0000313" key="2">
    <source>
        <dbReference type="Proteomes" id="UP000657918"/>
    </source>
</evidence>
<sequence length="70" mass="7701">MALLFLPLDPHSQCTSTNFLEDDSILSYSPPSHSYGTVTIHHMNVGGDNSSNVAQKIIPISQCKNEKQKN</sequence>
<gene>
    <name evidence="1" type="ORF">SADUNF_Sadunf02G0098900</name>
</gene>
<protein>
    <submittedName>
        <fullName evidence="1">Uncharacterized protein</fullName>
    </submittedName>
</protein>
<proteinExistence type="predicted"/>
<keyword evidence="2" id="KW-1185">Reference proteome</keyword>
<dbReference type="Proteomes" id="UP000657918">
    <property type="component" value="Unassembled WGS sequence"/>
</dbReference>
<dbReference type="EMBL" id="JADGMS010000002">
    <property type="protein sequence ID" value="KAF9687489.1"/>
    <property type="molecule type" value="Genomic_DNA"/>
</dbReference>
<name>A0A835N748_9ROSI</name>
<reference evidence="1 2" key="1">
    <citation type="submission" date="2020-10" db="EMBL/GenBank/DDBJ databases">
        <title>Plant Genome Project.</title>
        <authorList>
            <person name="Zhang R.-G."/>
        </authorList>
    </citation>
    <scope>NUCLEOTIDE SEQUENCE [LARGE SCALE GENOMIC DNA]</scope>
    <source>
        <strain evidence="1">FAFU-HL-1</strain>
        <tissue evidence="1">Leaf</tissue>
    </source>
</reference>
<evidence type="ECO:0000313" key="1">
    <source>
        <dbReference type="EMBL" id="KAF9687489.1"/>
    </source>
</evidence>
<dbReference type="AlphaFoldDB" id="A0A835N748"/>
<accession>A0A835N748</accession>